<evidence type="ECO:0000313" key="3">
    <source>
        <dbReference type="Proteomes" id="UP000595610"/>
    </source>
</evidence>
<keyword evidence="3" id="KW-1185">Reference proteome</keyword>
<dbReference type="RefSeq" id="WP_157004126.1">
    <property type="nucleotide sequence ID" value="NZ_CP066075.1"/>
</dbReference>
<evidence type="ECO:0000313" key="2">
    <source>
        <dbReference type="EMBL" id="QQC64665.1"/>
    </source>
</evidence>
<keyword evidence="1" id="KW-0812">Transmembrane</keyword>
<keyword evidence="1" id="KW-0472">Membrane</keyword>
<reference evidence="2 3" key="1">
    <citation type="submission" date="2020-12" db="EMBL/GenBank/DDBJ databases">
        <title>FDA dAtabase for Regulatory Grade micrObial Sequences (FDA-ARGOS): Supporting development and validation of Infectious Disease Dx tests.</title>
        <authorList>
            <person name="Nelson B."/>
            <person name="Plummer A."/>
            <person name="Tallon L."/>
            <person name="Sadzewicz L."/>
            <person name="Zhao X."/>
            <person name="Boylan J."/>
            <person name="Ott S."/>
            <person name="Bowen H."/>
            <person name="Vavikolanu K."/>
            <person name="Mehta A."/>
            <person name="Aluvathingal J."/>
            <person name="Nadendla S."/>
            <person name="Myers T."/>
            <person name="Yan Y."/>
            <person name="Sichtig H."/>
        </authorList>
    </citation>
    <scope>NUCLEOTIDE SEQUENCE [LARGE SCALE GENOMIC DNA]</scope>
    <source>
        <strain evidence="2 3">FDAARGOS_1049</strain>
    </source>
</reference>
<dbReference type="AlphaFoldDB" id="A0A7T4T954"/>
<accession>A0A7T4T954</accession>
<name>A0A7T4T954_9BURK</name>
<feature type="transmembrane region" description="Helical" evidence="1">
    <location>
        <begin position="113"/>
        <end position="132"/>
    </location>
</feature>
<feature type="transmembrane region" description="Helical" evidence="1">
    <location>
        <begin position="297"/>
        <end position="321"/>
    </location>
</feature>
<dbReference type="KEGG" id="pgis:I6I06_04065"/>
<dbReference type="Proteomes" id="UP000595610">
    <property type="component" value="Chromosome 1"/>
</dbReference>
<gene>
    <name evidence="2" type="ORF">I6I06_04065</name>
</gene>
<feature type="transmembrane region" description="Helical" evidence="1">
    <location>
        <begin position="191"/>
        <end position="208"/>
    </location>
</feature>
<feature type="transmembrane region" description="Helical" evidence="1">
    <location>
        <begin position="83"/>
        <end position="101"/>
    </location>
</feature>
<organism evidence="2 3">
    <name type="scientific">Paraburkholderia ginsengisoli</name>
    <dbReference type="NCBI Taxonomy" id="311231"/>
    <lineage>
        <taxon>Bacteria</taxon>
        <taxon>Pseudomonadati</taxon>
        <taxon>Pseudomonadota</taxon>
        <taxon>Betaproteobacteria</taxon>
        <taxon>Burkholderiales</taxon>
        <taxon>Burkholderiaceae</taxon>
        <taxon>Paraburkholderia</taxon>
    </lineage>
</organism>
<feature type="transmembrane region" description="Helical" evidence="1">
    <location>
        <begin position="57"/>
        <end position="76"/>
    </location>
</feature>
<feature type="transmembrane region" description="Helical" evidence="1">
    <location>
        <begin position="215"/>
        <end position="232"/>
    </location>
</feature>
<dbReference type="EMBL" id="CP066075">
    <property type="protein sequence ID" value="QQC64665.1"/>
    <property type="molecule type" value="Genomic_DNA"/>
</dbReference>
<keyword evidence="1" id="KW-1133">Transmembrane helix</keyword>
<feature type="transmembrane region" description="Helical" evidence="1">
    <location>
        <begin position="153"/>
        <end position="171"/>
    </location>
</feature>
<evidence type="ECO:0000256" key="1">
    <source>
        <dbReference type="SAM" id="Phobius"/>
    </source>
</evidence>
<protein>
    <submittedName>
        <fullName evidence="2">Uncharacterized protein</fullName>
    </submittedName>
</protein>
<proteinExistence type="predicted"/>
<sequence>MAAASTDPTMRDAQPCGAPASWRGVLAACAAGSACVLIASGAAAWSMWAGFGPHASALWMSALALASMMAAPLLMARSTRRHTTLASAATLVVTLSAMNSLPAYLNGLQHGNVVAALMIALGGTLLSGWRHLNSAVARASHHAIESIRTSRSAGATALLALFAGMSSGSLARFQLFALCGGGVTANGASPFWQLALMLTIVCALACLADRSQHKRVLTLSYLARAALLGALASADRPALAPLAVKIFLLLDCVTIPALASLRTNGPNAKRMLSASCPGLAHHIGMLAGAALSTTPYFFGDGFVVLLALSAAANLLCAASLVTHWRDAKTLDPHAHRYRREAHFSG</sequence>
<feature type="transmembrane region" description="Helical" evidence="1">
    <location>
        <begin position="20"/>
        <end position="45"/>
    </location>
</feature>
<feature type="transmembrane region" description="Helical" evidence="1">
    <location>
        <begin position="238"/>
        <end position="259"/>
    </location>
</feature>